<keyword evidence="3" id="KW-1185">Reference proteome</keyword>
<proteinExistence type="predicted"/>
<gene>
    <name evidence="2" type="ORF">HMF3257_36935</name>
</gene>
<reference evidence="2 3" key="1">
    <citation type="submission" date="2018-06" db="EMBL/GenBank/DDBJ databases">
        <title>Spirosoma sp. HMF3257 Genome sequencing and assembly.</title>
        <authorList>
            <person name="Kang H."/>
            <person name="Cha I."/>
            <person name="Kim H."/>
            <person name="Kang J."/>
            <person name="Joh K."/>
        </authorList>
    </citation>
    <scope>NUCLEOTIDE SEQUENCE [LARGE SCALE GENOMIC DNA]</scope>
    <source>
        <strain evidence="2 3">HMF3257</strain>
    </source>
</reference>
<accession>A0A327NU56</accession>
<evidence type="ECO:0000313" key="2">
    <source>
        <dbReference type="EMBL" id="RAI78265.1"/>
    </source>
</evidence>
<dbReference type="Pfam" id="PF08808">
    <property type="entry name" value="RES"/>
    <property type="match status" value="1"/>
</dbReference>
<comment type="caution">
    <text evidence="2">The sequence shown here is derived from an EMBL/GenBank/DDBJ whole genome shotgun (WGS) entry which is preliminary data.</text>
</comment>
<dbReference type="EMBL" id="QLII01000001">
    <property type="protein sequence ID" value="RAI78265.1"/>
    <property type="molecule type" value="Genomic_DNA"/>
</dbReference>
<dbReference type="InterPro" id="IPR014914">
    <property type="entry name" value="RES_dom"/>
</dbReference>
<dbReference type="SMART" id="SM00953">
    <property type="entry name" value="RES"/>
    <property type="match status" value="1"/>
</dbReference>
<organism evidence="2 3">
    <name type="scientific">Spirosoma telluris</name>
    <dbReference type="NCBI Taxonomy" id="2183553"/>
    <lineage>
        <taxon>Bacteria</taxon>
        <taxon>Pseudomonadati</taxon>
        <taxon>Bacteroidota</taxon>
        <taxon>Cytophagia</taxon>
        <taxon>Cytophagales</taxon>
        <taxon>Cytophagaceae</taxon>
        <taxon>Spirosoma</taxon>
    </lineage>
</organism>
<dbReference type="AlphaFoldDB" id="A0A327NU56"/>
<dbReference type="OrthoDB" id="9789501at2"/>
<sequence length="151" mass="17275">MELFRVTRQKYASDLSGNGAAVYGGRWNEAGRPVIYAASSRSLAILETLVHLRQPQPPTDYQVMVLYVPDHIPFINSQQLPENWKVDEGYTQQLGSQWLASNESLLLRVPSVIVRAEYNYLLNPAQELFMEVKLIAVESIEFDPRFFQKLS</sequence>
<feature type="domain" description="RES" evidence="1">
    <location>
        <begin position="14"/>
        <end position="136"/>
    </location>
</feature>
<dbReference type="RefSeq" id="WP_111349883.1">
    <property type="nucleotide sequence ID" value="NZ_QLII01000001.1"/>
</dbReference>
<protein>
    <submittedName>
        <fullName evidence="2">RES domain-containing protein</fullName>
    </submittedName>
</protein>
<name>A0A327NU56_9BACT</name>
<evidence type="ECO:0000313" key="3">
    <source>
        <dbReference type="Proteomes" id="UP000249016"/>
    </source>
</evidence>
<evidence type="ECO:0000259" key="1">
    <source>
        <dbReference type="SMART" id="SM00953"/>
    </source>
</evidence>
<dbReference type="Proteomes" id="UP000249016">
    <property type="component" value="Unassembled WGS sequence"/>
</dbReference>